<dbReference type="EMBL" id="JANCLU010000011">
    <property type="protein sequence ID" value="MCP8939361.1"/>
    <property type="molecule type" value="Genomic_DNA"/>
</dbReference>
<gene>
    <name evidence="3" type="ORF">NK718_12620</name>
</gene>
<organism evidence="3 4">
    <name type="scientific">Alsobacter ponti</name>
    <dbReference type="NCBI Taxonomy" id="2962936"/>
    <lineage>
        <taxon>Bacteria</taxon>
        <taxon>Pseudomonadati</taxon>
        <taxon>Pseudomonadota</taxon>
        <taxon>Alphaproteobacteria</taxon>
        <taxon>Hyphomicrobiales</taxon>
        <taxon>Alsobacteraceae</taxon>
        <taxon>Alsobacter</taxon>
    </lineage>
</organism>
<protein>
    <submittedName>
        <fullName evidence="3">Uncharacterized protein</fullName>
    </submittedName>
</protein>
<dbReference type="RefSeq" id="WP_254742689.1">
    <property type="nucleotide sequence ID" value="NZ_JANCLU010000011.1"/>
</dbReference>
<evidence type="ECO:0000313" key="4">
    <source>
        <dbReference type="Proteomes" id="UP001205890"/>
    </source>
</evidence>
<name>A0ABT1LCX5_9HYPH</name>
<evidence type="ECO:0000313" key="3">
    <source>
        <dbReference type="EMBL" id="MCP8939361.1"/>
    </source>
</evidence>
<feature type="signal peptide" evidence="2">
    <location>
        <begin position="1"/>
        <end position="22"/>
    </location>
</feature>
<evidence type="ECO:0000256" key="1">
    <source>
        <dbReference type="SAM" id="MobiDB-lite"/>
    </source>
</evidence>
<sequence length="89" mass="9749">MPVTRTVLIALAATAFAGGALAQTKSAPRKAKPAPAPVTQPRQDQSYLFLSPNSVERKYPSYLTTGVRDMDQPYFNTHVDSTGMRQLPR</sequence>
<feature type="chain" id="PRO_5046820700" evidence="2">
    <location>
        <begin position="23"/>
        <end position="89"/>
    </location>
</feature>
<accession>A0ABT1LCX5</accession>
<evidence type="ECO:0000256" key="2">
    <source>
        <dbReference type="SAM" id="SignalP"/>
    </source>
</evidence>
<keyword evidence="4" id="KW-1185">Reference proteome</keyword>
<proteinExistence type="predicted"/>
<feature type="region of interest" description="Disordered" evidence="1">
    <location>
        <begin position="22"/>
        <end position="50"/>
    </location>
</feature>
<comment type="caution">
    <text evidence="3">The sequence shown here is derived from an EMBL/GenBank/DDBJ whole genome shotgun (WGS) entry which is preliminary data.</text>
</comment>
<dbReference type="Proteomes" id="UP001205890">
    <property type="component" value="Unassembled WGS sequence"/>
</dbReference>
<feature type="compositionally biased region" description="Polar residues" evidence="1">
    <location>
        <begin position="40"/>
        <end position="50"/>
    </location>
</feature>
<reference evidence="3 4" key="1">
    <citation type="submission" date="2022-07" db="EMBL/GenBank/DDBJ databases">
        <authorList>
            <person name="Li W.-J."/>
            <person name="Deng Q.-Q."/>
        </authorList>
    </citation>
    <scope>NUCLEOTIDE SEQUENCE [LARGE SCALE GENOMIC DNA]</scope>
    <source>
        <strain evidence="3 4">SYSU M60028</strain>
    </source>
</reference>
<keyword evidence="2" id="KW-0732">Signal</keyword>